<dbReference type="PANTHER" id="PTHR12763:SF28">
    <property type="entry name" value="GEO10507P1-RELATED"/>
    <property type="match status" value="1"/>
</dbReference>
<dbReference type="InterPro" id="IPR001623">
    <property type="entry name" value="DnaJ_domain"/>
</dbReference>
<evidence type="ECO:0000256" key="7">
    <source>
        <dbReference type="SAM" id="Phobius"/>
    </source>
</evidence>
<evidence type="ECO:0000256" key="2">
    <source>
        <dbReference type="ARBA" id="ARBA00022692"/>
    </source>
</evidence>
<comment type="similarity">
    <text evidence="5">Belongs to the TIM14 family.</text>
</comment>
<dbReference type="EMBL" id="JBBYXI010000002">
    <property type="protein sequence ID" value="MEN3930730.1"/>
    <property type="molecule type" value="Genomic_DNA"/>
</dbReference>
<proteinExistence type="inferred from homology"/>
<dbReference type="InterPro" id="IPR036869">
    <property type="entry name" value="J_dom_sf"/>
</dbReference>
<keyword evidence="10" id="KW-1185">Reference proteome</keyword>
<accession>A0ABV0BJ56</accession>
<feature type="domain" description="J" evidence="8">
    <location>
        <begin position="185"/>
        <end position="238"/>
    </location>
</feature>
<evidence type="ECO:0000313" key="10">
    <source>
        <dbReference type="Proteomes" id="UP001418637"/>
    </source>
</evidence>
<dbReference type="Proteomes" id="UP001418637">
    <property type="component" value="Unassembled WGS sequence"/>
</dbReference>
<dbReference type="Gene3D" id="1.10.287.110">
    <property type="entry name" value="DnaJ domain"/>
    <property type="match status" value="1"/>
</dbReference>
<dbReference type="SUPFAM" id="SSF46565">
    <property type="entry name" value="Chaperone J-domain"/>
    <property type="match status" value="1"/>
</dbReference>
<dbReference type="PANTHER" id="PTHR12763">
    <property type="match status" value="1"/>
</dbReference>
<dbReference type="PROSITE" id="PS50076">
    <property type="entry name" value="DNAJ_2"/>
    <property type="match status" value="1"/>
</dbReference>
<feature type="region of interest" description="Disordered" evidence="6">
    <location>
        <begin position="156"/>
        <end position="179"/>
    </location>
</feature>
<name>A0ABV0BJ56_9HYPH</name>
<keyword evidence="3 7" id="KW-1133">Transmembrane helix</keyword>
<feature type="compositionally biased region" description="Polar residues" evidence="6">
    <location>
        <begin position="156"/>
        <end position="165"/>
    </location>
</feature>
<evidence type="ECO:0000256" key="6">
    <source>
        <dbReference type="SAM" id="MobiDB-lite"/>
    </source>
</evidence>
<evidence type="ECO:0000256" key="3">
    <source>
        <dbReference type="ARBA" id="ARBA00022989"/>
    </source>
</evidence>
<organism evidence="9 10">
    <name type="scientific">Hohaiivirga grylli</name>
    <dbReference type="NCBI Taxonomy" id="3133970"/>
    <lineage>
        <taxon>Bacteria</taxon>
        <taxon>Pseudomonadati</taxon>
        <taxon>Pseudomonadota</taxon>
        <taxon>Alphaproteobacteria</taxon>
        <taxon>Hyphomicrobiales</taxon>
        <taxon>Methylobacteriaceae</taxon>
        <taxon>Hohaiivirga</taxon>
    </lineage>
</organism>
<dbReference type="Pfam" id="PF00226">
    <property type="entry name" value="DnaJ"/>
    <property type="match status" value="1"/>
</dbReference>
<keyword evidence="2 7" id="KW-0812">Transmembrane</keyword>
<comment type="caution">
    <text evidence="9">The sequence shown here is derived from an EMBL/GenBank/DDBJ whole genome shotgun (WGS) entry which is preliminary data.</text>
</comment>
<keyword evidence="4 7" id="KW-0472">Membrane</keyword>
<evidence type="ECO:0000256" key="5">
    <source>
        <dbReference type="ARBA" id="ARBA00038105"/>
    </source>
</evidence>
<evidence type="ECO:0000313" key="9">
    <source>
        <dbReference type="EMBL" id="MEN3930730.1"/>
    </source>
</evidence>
<sequence>MGNLIFVAAILGALWWASKSDNKVLRYLSSKYGSSILGILLIAAAGVLFVKGQWFVAIVCVAAGLYFFGWRLPILQRYLGLSASGDVSRFSSELVTLELDNKTGRLDGYIKSGSHKGKRLSQLTESVIQGILNDAVGQRDINSAGLLKAYLDSRSATGRKNTQGDSNAGAGGNSSTHTGTITEKEAYDILGLKPGASIDEIKTAYRTLLKKLHPDHGGSTYLSARINEAKDVLLNRHR</sequence>
<dbReference type="SMART" id="SM00271">
    <property type="entry name" value="DnaJ"/>
    <property type="match status" value="1"/>
</dbReference>
<evidence type="ECO:0000256" key="4">
    <source>
        <dbReference type="ARBA" id="ARBA00023136"/>
    </source>
</evidence>
<feature type="transmembrane region" description="Helical" evidence="7">
    <location>
        <begin position="36"/>
        <end position="68"/>
    </location>
</feature>
<dbReference type="CDD" id="cd06257">
    <property type="entry name" value="DnaJ"/>
    <property type="match status" value="1"/>
</dbReference>
<evidence type="ECO:0000259" key="8">
    <source>
        <dbReference type="PROSITE" id="PS50076"/>
    </source>
</evidence>
<protein>
    <submittedName>
        <fullName evidence="9">J domain-containing protein</fullName>
    </submittedName>
</protein>
<reference evidence="9 10" key="1">
    <citation type="submission" date="2024-04" db="EMBL/GenBank/DDBJ databases">
        <title>A novel species isolated from cricket.</title>
        <authorList>
            <person name="Wang H.-C."/>
        </authorList>
    </citation>
    <scope>NUCLEOTIDE SEQUENCE [LARGE SCALE GENOMIC DNA]</scope>
    <source>
        <strain evidence="9 10">WL0021</strain>
    </source>
</reference>
<comment type="subcellular location">
    <subcellularLocation>
        <location evidence="1">Membrane</location>
        <topology evidence="1">Single-pass membrane protein</topology>
    </subcellularLocation>
</comment>
<gene>
    <name evidence="9" type="ORF">WJT86_06600</name>
</gene>
<dbReference type="RefSeq" id="WP_346336737.1">
    <property type="nucleotide sequence ID" value="NZ_JBBYXI010000002.1"/>
</dbReference>
<dbReference type="PRINTS" id="PR00625">
    <property type="entry name" value="JDOMAIN"/>
</dbReference>
<evidence type="ECO:0000256" key="1">
    <source>
        <dbReference type="ARBA" id="ARBA00004167"/>
    </source>
</evidence>